<feature type="domain" description="Response regulatory" evidence="4">
    <location>
        <begin position="155"/>
        <end position="271"/>
    </location>
</feature>
<evidence type="ECO:0000259" key="5">
    <source>
        <dbReference type="PROSITE" id="PS50887"/>
    </source>
</evidence>
<evidence type="ECO:0000256" key="3">
    <source>
        <dbReference type="PROSITE-ProRule" id="PRU00169"/>
    </source>
</evidence>
<dbReference type="InterPro" id="IPR000160">
    <property type="entry name" value="GGDEF_dom"/>
</dbReference>
<keyword evidence="3" id="KW-0597">Phosphoprotein</keyword>
<dbReference type="OrthoDB" id="9812260at2"/>
<evidence type="ECO:0000313" key="6">
    <source>
        <dbReference type="EMBL" id="SEA53534.1"/>
    </source>
</evidence>
<dbReference type="Pfam" id="PF00990">
    <property type="entry name" value="GGDEF"/>
    <property type="match status" value="1"/>
</dbReference>
<feature type="domain" description="Response regulatory" evidence="4">
    <location>
        <begin position="4"/>
        <end position="120"/>
    </location>
</feature>
<dbReference type="GO" id="GO:0005886">
    <property type="term" value="C:plasma membrane"/>
    <property type="evidence" value="ECO:0007669"/>
    <property type="project" value="TreeGrafter"/>
</dbReference>
<dbReference type="EC" id="2.7.7.65" evidence="1"/>
<dbReference type="NCBIfam" id="TIGR00254">
    <property type="entry name" value="GGDEF"/>
    <property type="match status" value="1"/>
</dbReference>
<dbReference type="Gene3D" id="3.40.50.2300">
    <property type="match status" value="1"/>
</dbReference>
<evidence type="ECO:0000313" key="7">
    <source>
        <dbReference type="Proteomes" id="UP000198703"/>
    </source>
</evidence>
<dbReference type="AlphaFoldDB" id="A0A1H4BZM2"/>
<dbReference type="GO" id="GO:0000160">
    <property type="term" value="P:phosphorelay signal transduction system"/>
    <property type="evidence" value="ECO:0007669"/>
    <property type="project" value="InterPro"/>
</dbReference>
<comment type="catalytic activity">
    <reaction evidence="2">
        <text>2 GTP = 3',3'-c-di-GMP + 2 diphosphate</text>
        <dbReference type="Rhea" id="RHEA:24898"/>
        <dbReference type="ChEBI" id="CHEBI:33019"/>
        <dbReference type="ChEBI" id="CHEBI:37565"/>
        <dbReference type="ChEBI" id="CHEBI:58805"/>
        <dbReference type="EC" id="2.7.7.65"/>
    </reaction>
</comment>
<accession>A0A1H4BZM2</accession>
<evidence type="ECO:0000259" key="4">
    <source>
        <dbReference type="PROSITE" id="PS50110"/>
    </source>
</evidence>
<dbReference type="RefSeq" id="WP_093253632.1">
    <property type="nucleotide sequence ID" value="NZ_FNQM01000006.1"/>
</dbReference>
<evidence type="ECO:0000256" key="1">
    <source>
        <dbReference type="ARBA" id="ARBA00012528"/>
    </source>
</evidence>
<dbReference type="SUPFAM" id="SSF55073">
    <property type="entry name" value="Nucleotide cyclase"/>
    <property type="match status" value="1"/>
</dbReference>
<name>A0A1H4BZM2_9RHOB</name>
<dbReference type="InterPro" id="IPR050469">
    <property type="entry name" value="Diguanylate_Cyclase"/>
</dbReference>
<dbReference type="STRING" id="89524.SAMN05444370_106126"/>
<feature type="modified residue" description="4-aspartylphosphate" evidence="3">
    <location>
        <position position="204"/>
    </location>
</feature>
<keyword evidence="7" id="KW-1185">Reference proteome</keyword>
<dbReference type="SUPFAM" id="SSF52172">
    <property type="entry name" value="CheY-like"/>
    <property type="match status" value="2"/>
</dbReference>
<dbReference type="PROSITE" id="PS50887">
    <property type="entry name" value="GGDEF"/>
    <property type="match status" value="1"/>
</dbReference>
<organism evidence="6 7">
    <name type="scientific">Rubrimonas cliftonensis</name>
    <dbReference type="NCBI Taxonomy" id="89524"/>
    <lineage>
        <taxon>Bacteria</taxon>
        <taxon>Pseudomonadati</taxon>
        <taxon>Pseudomonadota</taxon>
        <taxon>Alphaproteobacteria</taxon>
        <taxon>Rhodobacterales</taxon>
        <taxon>Paracoccaceae</taxon>
        <taxon>Rubrimonas</taxon>
    </lineage>
</organism>
<dbReference type="CDD" id="cd01949">
    <property type="entry name" value="GGDEF"/>
    <property type="match status" value="1"/>
</dbReference>
<dbReference type="PANTHER" id="PTHR45138:SF9">
    <property type="entry name" value="DIGUANYLATE CYCLASE DGCM-RELATED"/>
    <property type="match status" value="1"/>
</dbReference>
<proteinExistence type="predicted"/>
<dbReference type="InterPro" id="IPR011006">
    <property type="entry name" value="CheY-like_superfamily"/>
</dbReference>
<dbReference type="InterPro" id="IPR043128">
    <property type="entry name" value="Rev_trsase/Diguanyl_cyclase"/>
</dbReference>
<dbReference type="NCBIfam" id="NF007135">
    <property type="entry name" value="PRK09581.1"/>
    <property type="match status" value="1"/>
</dbReference>
<dbReference type="GO" id="GO:1902201">
    <property type="term" value="P:negative regulation of bacterial-type flagellum-dependent cell motility"/>
    <property type="evidence" value="ECO:0007669"/>
    <property type="project" value="TreeGrafter"/>
</dbReference>
<dbReference type="GO" id="GO:0052621">
    <property type="term" value="F:diguanylate cyclase activity"/>
    <property type="evidence" value="ECO:0007669"/>
    <property type="project" value="UniProtKB-EC"/>
</dbReference>
<dbReference type="Proteomes" id="UP000198703">
    <property type="component" value="Unassembled WGS sequence"/>
</dbReference>
<dbReference type="SMART" id="SM00267">
    <property type="entry name" value="GGDEF"/>
    <property type="match status" value="1"/>
</dbReference>
<feature type="domain" description="GGDEF" evidence="5">
    <location>
        <begin position="321"/>
        <end position="454"/>
    </location>
</feature>
<dbReference type="PANTHER" id="PTHR45138">
    <property type="entry name" value="REGULATORY COMPONENTS OF SENSORY TRANSDUCTION SYSTEM"/>
    <property type="match status" value="1"/>
</dbReference>
<dbReference type="EMBL" id="FNQM01000006">
    <property type="protein sequence ID" value="SEA53534.1"/>
    <property type="molecule type" value="Genomic_DNA"/>
</dbReference>
<dbReference type="PROSITE" id="PS50110">
    <property type="entry name" value="RESPONSE_REGULATORY"/>
    <property type="match status" value="2"/>
</dbReference>
<gene>
    <name evidence="6" type="ORF">SAMN05444370_106126</name>
</gene>
<dbReference type="InterPro" id="IPR029787">
    <property type="entry name" value="Nucleotide_cyclase"/>
</dbReference>
<dbReference type="FunFam" id="3.30.70.270:FF:000001">
    <property type="entry name" value="Diguanylate cyclase domain protein"/>
    <property type="match status" value="1"/>
</dbReference>
<reference evidence="6 7" key="1">
    <citation type="submission" date="2016-10" db="EMBL/GenBank/DDBJ databases">
        <authorList>
            <person name="de Groot N.N."/>
        </authorList>
    </citation>
    <scope>NUCLEOTIDE SEQUENCE [LARGE SCALE GENOMIC DNA]</scope>
    <source>
        <strain evidence="6 7">DSM 15345</strain>
    </source>
</reference>
<protein>
    <recommendedName>
        <fullName evidence="1">diguanylate cyclase</fullName>
        <ecNumber evidence="1">2.7.7.65</ecNumber>
    </recommendedName>
</protein>
<dbReference type="Gene3D" id="3.30.70.270">
    <property type="match status" value="1"/>
</dbReference>
<dbReference type="GO" id="GO:0043709">
    <property type="term" value="P:cell adhesion involved in single-species biofilm formation"/>
    <property type="evidence" value="ECO:0007669"/>
    <property type="project" value="TreeGrafter"/>
</dbReference>
<evidence type="ECO:0000256" key="2">
    <source>
        <dbReference type="ARBA" id="ARBA00034247"/>
    </source>
</evidence>
<dbReference type="Pfam" id="PF00072">
    <property type="entry name" value="Response_reg"/>
    <property type="match status" value="1"/>
</dbReference>
<feature type="modified residue" description="4-aspartylphosphate" evidence="3">
    <location>
        <position position="53"/>
    </location>
</feature>
<sequence>MSGRILIVDDVATNRMLLSLLLSKAFYDVDEAGDGHAALEIARRTRPDVALVDVMMPGMNGYELCRAMKSDPELADIPVVMVTALGAQDDRLTALAAGADDFLTKPVRELALFARLRSLLRMKAMTDELRLRDDTMRQLLDSPPPALIMPTPGARVLSVTSDANGAMLKDILASRLDVRIETVTTAKEAFLSAAASPPEALLVDSVGFADFTNAFTTALRQRPETRGAALLTLVAADDLKTAADSLDAGANDYLMYPLDPAELTARLRTQLRYKAYADQLRAQVSDGLRQAVTDPLTGLRNRRYLDAHLARIAARAVDDDSPLCLMAFDLDRFKSVNDRHGHAAGDAVLRQFAQRLLDNTRGVDLVARIGGEEFVVAMPEASLNHARIAAERVRKAVETPGFDIGGQLLDVTVSVGVAEFIGHADTPEALMERADAALYASKNAGRNRVTLAAA</sequence>
<dbReference type="SMART" id="SM00448">
    <property type="entry name" value="REC"/>
    <property type="match status" value="2"/>
</dbReference>
<dbReference type="InterPro" id="IPR001789">
    <property type="entry name" value="Sig_transdc_resp-reg_receiver"/>
</dbReference>